<evidence type="ECO:0008006" key="11">
    <source>
        <dbReference type="Google" id="ProtNLM"/>
    </source>
</evidence>
<dbReference type="Gene3D" id="1.20.1110.10">
    <property type="entry name" value="Calcium-transporting ATPase, transmembrane domain"/>
    <property type="match status" value="1"/>
</dbReference>
<dbReference type="PANTHER" id="PTHR42861">
    <property type="entry name" value="CALCIUM-TRANSPORTING ATPASE"/>
    <property type="match status" value="1"/>
</dbReference>
<dbReference type="SUPFAM" id="SSF81660">
    <property type="entry name" value="Metal cation-transporting ATPase, ATP-binding domain N"/>
    <property type="match status" value="1"/>
</dbReference>
<name>A0A4Y9ZXY4_9AGAM</name>
<dbReference type="OrthoDB" id="3352408at2759"/>
<dbReference type="InterPro" id="IPR023214">
    <property type="entry name" value="HAD_sf"/>
</dbReference>
<keyword evidence="2 8" id="KW-0812">Transmembrane</keyword>
<dbReference type="NCBIfam" id="TIGR01494">
    <property type="entry name" value="ATPase_P-type"/>
    <property type="match status" value="1"/>
</dbReference>
<dbReference type="GO" id="GO:0016020">
    <property type="term" value="C:membrane"/>
    <property type="evidence" value="ECO:0007669"/>
    <property type="project" value="UniProtKB-SubCell"/>
</dbReference>
<dbReference type="STRING" id="135208.A0A4Y9ZXY4"/>
<dbReference type="Gene3D" id="2.70.150.10">
    <property type="entry name" value="Calcium-transporting ATPase, cytoplasmic transduction domain A"/>
    <property type="match status" value="1"/>
</dbReference>
<keyword evidence="4" id="KW-0067">ATP-binding</keyword>
<keyword evidence="3" id="KW-0547">Nucleotide-binding</keyword>
<keyword evidence="6 8" id="KW-1133">Transmembrane helix</keyword>
<evidence type="ECO:0000256" key="8">
    <source>
        <dbReference type="SAM" id="Phobius"/>
    </source>
</evidence>
<dbReference type="GO" id="GO:0005524">
    <property type="term" value="F:ATP binding"/>
    <property type="evidence" value="ECO:0007669"/>
    <property type="project" value="UniProtKB-KW"/>
</dbReference>
<dbReference type="InterPro" id="IPR023298">
    <property type="entry name" value="ATPase_P-typ_TM_dom_sf"/>
</dbReference>
<reference evidence="9 10" key="1">
    <citation type="submission" date="2019-02" db="EMBL/GenBank/DDBJ databases">
        <title>Genome sequencing of the rare red list fungi Hericium alpestre (H. flagellum).</title>
        <authorList>
            <person name="Buettner E."/>
            <person name="Kellner H."/>
        </authorList>
    </citation>
    <scope>NUCLEOTIDE SEQUENCE [LARGE SCALE GENOMIC DNA]</scope>
    <source>
        <strain evidence="9 10">DSM 108284</strain>
    </source>
</reference>
<keyword evidence="7 8" id="KW-0472">Membrane</keyword>
<proteinExistence type="predicted"/>
<dbReference type="SUPFAM" id="SSF81665">
    <property type="entry name" value="Calcium ATPase, transmembrane domain M"/>
    <property type="match status" value="1"/>
</dbReference>
<dbReference type="Gene3D" id="3.40.50.1000">
    <property type="entry name" value="HAD superfamily/HAD-like"/>
    <property type="match status" value="1"/>
</dbReference>
<dbReference type="GO" id="GO:0016887">
    <property type="term" value="F:ATP hydrolysis activity"/>
    <property type="evidence" value="ECO:0007669"/>
    <property type="project" value="InterPro"/>
</dbReference>
<dbReference type="EMBL" id="SFCI01000569">
    <property type="protein sequence ID" value="TFY79050.1"/>
    <property type="molecule type" value="Genomic_DNA"/>
</dbReference>
<feature type="non-terminal residue" evidence="9">
    <location>
        <position position="1"/>
    </location>
</feature>
<sequence length="339" mass="36669">TEFGVIFSMVQDVEERCTPLQRNMDELAKKLSFLSFGIIGVICLIGVLQSRSWLEMFTIAVSLAVAAIPEGLPIVTTVMLALGVLRMLKHKAIVKKLHLVEALGSVSVICSDKSGTLTQNVQTVTELYSVNEIVRIDPSSPAPPACVSPALKTMVEIGAICNNASATRNEEGVFSGQATDVALLNVVSVFNMADPRLHPPPAHRPQRTRSRPCSRCGHFFLAMRLMIHKVFILNVLLRLIFDRSTITGLAAEVDALRNVDFGLADAAPDAATPKEAKKAAAPAVEYGLEGYSVSSVYSSCTTCSFSGCRRVFVSCKSRMCGYSLKSSMAILIERLTTIK</sequence>
<dbReference type="AlphaFoldDB" id="A0A4Y9ZXY4"/>
<feature type="transmembrane region" description="Helical" evidence="8">
    <location>
        <begin position="31"/>
        <end position="50"/>
    </location>
</feature>
<evidence type="ECO:0000256" key="3">
    <source>
        <dbReference type="ARBA" id="ARBA00022741"/>
    </source>
</evidence>
<evidence type="ECO:0000256" key="5">
    <source>
        <dbReference type="ARBA" id="ARBA00022967"/>
    </source>
</evidence>
<evidence type="ECO:0000313" key="10">
    <source>
        <dbReference type="Proteomes" id="UP000298061"/>
    </source>
</evidence>
<evidence type="ECO:0000256" key="1">
    <source>
        <dbReference type="ARBA" id="ARBA00004141"/>
    </source>
</evidence>
<keyword evidence="10" id="KW-1185">Reference proteome</keyword>
<evidence type="ECO:0000256" key="6">
    <source>
        <dbReference type="ARBA" id="ARBA00022989"/>
    </source>
</evidence>
<comment type="caution">
    <text evidence="9">The sequence shown here is derived from an EMBL/GenBank/DDBJ whole genome shotgun (WGS) entry which is preliminary data.</text>
</comment>
<dbReference type="InterPro" id="IPR023299">
    <property type="entry name" value="ATPase_P-typ_cyto_dom_N"/>
</dbReference>
<dbReference type="Proteomes" id="UP000298061">
    <property type="component" value="Unassembled WGS sequence"/>
</dbReference>
<evidence type="ECO:0000256" key="7">
    <source>
        <dbReference type="ARBA" id="ARBA00023136"/>
    </source>
</evidence>
<evidence type="ECO:0000256" key="2">
    <source>
        <dbReference type="ARBA" id="ARBA00022692"/>
    </source>
</evidence>
<evidence type="ECO:0000313" key="9">
    <source>
        <dbReference type="EMBL" id="TFY79050.1"/>
    </source>
</evidence>
<evidence type="ECO:0000256" key="4">
    <source>
        <dbReference type="ARBA" id="ARBA00022840"/>
    </source>
</evidence>
<dbReference type="InterPro" id="IPR001757">
    <property type="entry name" value="P_typ_ATPase"/>
</dbReference>
<comment type="subcellular location">
    <subcellularLocation>
        <location evidence="1">Membrane</location>
        <topology evidence="1">Multi-pass membrane protein</topology>
    </subcellularLocation>
</comment>
<gene>
    <name evidence="9" type="ORF">EWM64_g4957</name>
</gene>
<protein>
    <recommendedName>
        <fullName evidence="11">Cation-transporting P-type ATPase C-terminal domain-containing protein</fullName>
    </recommendedName>
</protein>
<keyword evidence="5" id="KW-1278">Translocase</keyword>
<dbReference type="GO" id="GO:0006812">
    <property type="term" value="P:monoatomic cation transport"/>
    <property type="evidence" value="ECO:0007669"/>
    <property type="project" value="UniProtKB-ARBA"/>
</dbReference>
<dbReference type="Gene3D" id="3.40.1110.10">
    <property type="entry name" value="Calcium-transporting ATPase, cytoplasmic domain N"/>
    <property type="match status" value="1"/>
</dbReference>
<organism evidence="9 10">
    <name type="scientific">Hericium alpestre</name>
    <dbReference type="NCBI Taxonomy" id="135208"/>
    <lineage>
        <taxon>Eukaryota</taxon>
        <taxon>Fungi</taxon>
        <taxon>Dikarya</taxon>
        <taxon>Basidiomycota</taxon>
        <taxon>Agaricomycotina</taxon>
        <taxon>Agaricomycetes</taxon>
        <taxon>Russulales</taxon>
        <taxon>Hericiaceae</taxon>
        <taxon>Hericium</taxon>
    </lineage>
</organism>
<dbReference type="FunFam" id="3.40.50.1000:FF:000001">
    <property type="entry name" value="Phospholipid-transporting ATPase IC"/>
    <property type="match status" value="1"/>
</dbReference>
<feature type="transmembrane region" description="Helical" evidence="8">
    <location>
        <begin position="56"/>
        <end position="85"/>
    </location>
</feature>
<accession>A0A4Y9ZXY4</accession>